<dbReference type="InterPro" id="IPR026935">
    <property type="entry name" value="BtrH_N"/>
</dbReference>
<dbReference type="OrthoDB" id="4075615at2"/>
<evidence type="ECO:0000313" key="3">
    <source>
        <dbReference type="EMBL" id="CQD11328.1"/>
    </source>
</evidence>
<sequence>MGTGQIAYRHRMGGHCGSSALRDLTEWAELGWGSEPPTEGLVFALGGAVDFSYIRCARLRPQIYLVGRGGGLEEDYLTRIGAGLRVASTDDADVGWAWVTGEIDAGRPVMVWADIAELPYLRVRLSMSRHDVVIVGYDDDHQLAYVVDNDRDTIQSVPYENLRRARCSTGFPVPTRHTTYLIDWPRHVPELAVISGPALAASAASMRGEADGPPLLNFNDADLAGVGLPGVRVFADDVRCWPDYFDDDALAEALFGLGAFIEKAGTGGGLFRRLQAHGCQHIAELLDNDAVAIAAAAARGAADLWTAVAEKAMDNSLSVRDRCAAAAHLAAGLPEAERCLAEALDHAARSLTGHIAIEARTKGAQ</sequence>
<evidence type="ECO:0008006" key="5">
    <source>
        <dbReference type="Google" id="ProtNLM"/>
    </source>
</evidence>
<feature type="domain" description="DUF4872" evidence="2">
    <location>
        <begin position="160"/>
        <end position="344"/>
    </location>
</feature>
<evidence type="ECO:0000259" key="2">
    <source>
        <dbReference type="Pfam" id="PF16169"/>
    </source>
</evidence>
<dbReference type="Pfam" id="PF14399">
    <property type="entry name" value="BtrH_N"/>
    <property type="match status" value="1"/>
</dbReference>
<protein>
    <recommendedName>
        <fullName evidence="5">PRTRC system protein E</fullName>
    </recommendedName>
</protein>
<proteinExistence type="predicted"/>
<gene>
    <name evidence="3" type="ORF">BN000_02363</name>
</gene>
<dbReference type="Gene3D" id="3.90.70.10">
    <property type="entry name" value="Cysteine proteinases"/>
    <property type="match status" value="1"/>
</dbReference>
<feature type="domain" description="Butirosin biosynthesis protein H N-terminal" evidence="1">
    <location>
        <begin position="15"/>
        <end position="149"/>
    </location>
</feature>
<name>A0A0U1DAE1_9MYCO</name>
<organism evidence="3 4">
    <name type="scientific">Mycobacterium europaeum</name>
    <dbReference type="NCBI Taxonomy" id="761804"/>
    <lineage>
        <taxon>Bacteria</taxon>
        <taxon>Bacillati</taxon>
        <taxon>Actinomycetota</taxon>
        <taxon>Actinomycetes</taxon>
        <taxon>Mycobacteriales</taxon>
        <taxon>Mycobacteriaceae</taxon>
        <taxon>Mycobacterium</taxon>
        <taxon>Mycobacterium simiae complex</taxon>
    </lineage>
</organism>
<reference evidence="4" key="1">
    <citation type="submission" date="2015-03" db="EMBL/GenBank/DDBJ databases">
        <authorList>
            <person name="Urmite Genomes"/>
        </authorList>
    </citation>
    <scope>NUCLEOTIDE SEQUENCE [LARGE SCALE GENOMIC DNA]</scope>
    <source>
        <strain evidence="4">CSUR P1344</strain>
    </source>
</reference>
<dbReference type="InterPro" id="IPR032369">
    <property type="entry name" value="DUF4872"/>
</dbReference>
<evidence type="ECO:0000313" key="4">
    <source>
        <dbReference type="Proteomes" id="UP000199601"/>
    </source>
</evidence>
<keyword evidence="4" id="KW-1185">Reference proteome</keyword>
<dbReference type="EMBL" id="CTEC01000001">
    <property type="protein sequence ID" value="CQD11328.1"/>
    <property type="molecule type" value="Genomic_DNA"/>
</dbReference>
<evidence type="ECO:0000259" key="1">
    <source>
        <dbReference type="Pfam" id="PF14399"/>
    </source>
</evidence>
<dbReference type="AlphaFoldDB" id="A0A0U1DAE1"/>
<accession>A0A0U1DAE1</accession>
<dbReference type="Pfam" id="PF16169">
    <property type="entry name" value="DUF4872"/>
    <property type="match status" value="1"/>
</dbReference>
<dbReference type="Proteomes" id="UP000199601">
    <property type="component" value="Unassembled WGS sequence"/>
</dbReference>